<dbReference type="Proteomes" id="UP000193920">
    <property type="component" value="Unassembled WGS sequence"/>
</dbReference>
<dbReference type="EMBL" id="MCOG01000087">
    <property type="protein sequence ID" value="ORY54177.1"/>
    <property type="molecule type" value="Genomic_DNA"/>
</dbReference>
<reference evidence="1 2" key="1">
    <citation type="submission" date="2016-08" db="EMBL/GenBank/DDBJ databases">
        <title>A Parts List for Fungal Cellulosomes Revealed by Comparative Genomics.</title>
        <authorList>
            <consortium name="DOE Joint Genome Institute"/>
            <person name="Haitjema C.H."/>
            <person name="Gilmore S.P."/>
            <person name="Henske J.K."/>
            <person name="Solomon K.V."/>
            <person name="De Groot R."/>
            <person name="Kuo A."/>
            <person name="Mondo S.J."/>
            <person name="Salamov A.A."/>
            <person name="Labutti K."/>
            <person name="Zhao Z."/>
            <person name="Chiniquy J."/>
            <person name="Barry K."/>
            <person name="Brewer H.M."/>
            <person name="Purvine S.O."/>
            <person name="Wright A.T."/>
            <person name="Boxma B."/>
            <person name="Van Alen T."/>
            <person name="Hackstein J.H."/>
            <person name="Baker S.E."/>
            <person name="Grigoriev I.V."/>
            <person name="O'Malley M.A."/>
        </authorList>
    </citation>
    <scope>NUCLEOTIDE SEQUENCE [LARGE SCALE GENOMIC DNA]</scope>
    <source>
        <strain evidence="1 2">G1</strain>
    </source>
</reference>
<sequence>MSNKRNYVFYQILQGVGETRQPHKIYENNTDTTVMINLLSISASVIPLDFFVRNTNLSLSPITFYIYINTDLNIINGESVDASNLIDIFSYNTYNNNKYNRYIILNPHNTLYYKNQFNNQFCGSTMSIIYTVETLHKYSVSNEKILSEPKIISSTTEVTTIKNDSSSFGESCSSFGSSSGEEWIEKHEELIKNACINKGYFKELLKQLKSANLLNLYHTICQRWNDENTFDAIIGDKTIFMFKKDNL</sequence>
<organism evidence="1 2">
    <name type="scientific">Neocallimastix californiae</name>
    <dbReference type="NCBI Taxonomy" id="1754190"/>
    <lineage>
        <taxon>Eukaryota</taxon>
        <taxon>Fungi</taxon>
        <taxon>Fungi incertae sedis</taxon>
        <taxon>Chytridiomycota</taxon>
        <taxon>Chytridiomycota incertae sedis</taxon>
        <taxon>Neocallimastigomycetes</taxon>
        <taxon>Neocallimastigales</taxon>
        <taxon>Neocallimastigaceae</taxon>
        <taxon>Neocallimastix</taxon>
    </lineage>
</organism>
<comment type="caution">
    <text evidence="1">The sequence shown here is derived from an EMBL/GenBank/DDBJ whole genome shotgun (WGS) entry which is preliminary data.</text>
</comment>
<accession>A0A1Y2D4N5</accession>
<protein>
    <submittedName>
        <fullName evidence="1">Uncharacterized protein</fullName>
    </submittedName>
</protein>
<name>A0A1Y2D4N5_9FUNG</name>
<dbReference type="AlphaFoldDB" id="A0A1Y2D4N5"/>
<proteinExistence type="predicted"/>
<keyword evidence="2" id="KW-1185">Reference proteome</keyword>
<evidence type="ECO:0000313" key="2">
    <source>
        <dbReference type="Proteomes" id="UP000193920"/>
    </source>
</evidence>
<gene>
    <name evidence="1" type="ORF">LY90DRAFT_507737</name>
</gene>
<evidence type="ECO:0000313" key="1">
    <source>
        <dbReference type="EMBL" id="ORY54177.1"/>
    </source>
</evidence>